<feature type="compositionally biased region" description="Low complexity" evidence="1">
    <location>
        <begin position="106"/>
        <end position="118"/>
    </location>
</feature>
<feature type="region of interest" description="Disordered" evidence="1">
    <location>
        <begin position="34"/>
        <end position="133"/>
    </location>
</feature>
<keyword evidence="3" id="KW-1185">Reference proteome</keyword>
<accession>A0A9Q3C053</accession>
<dbReference type="EMBL" id="AVOT02003832">
    <property type="protein sequence ID" value="MBW0474697.1"/>
    <property type="molecule type" value="Genomic_DNA"/>
</dbReference>
<evidence type="ECO:0000256" key="1">
    <source>
        <dbReference type="SAM" id="MobiDB-lite"/>
    </source>
</evidence>
<protein>
    <submittedName>
        <fullName evidence="2">Uncharacterized protein</fullName>
    </submittedName>
</protein>
<evidence type="ECO:0000313" key="3">
    <source>
        <dbReference type="Proteomes" id="UP000765509"/>
    </source>
</evidence>
<sequence length="147" mass="16029">MGDWIQAEGCGTVDKCLRGHSHWWQGVVKRLRRISDSPTNPNAEGSDDMDGEEAEVVHPSIGHQSRASPSQPSSKRFKSQILLSTPRNLQPVLSTIPSSVPPPSPNLSTSRPSLASPLRPSPIPQHRNSPIVTSQKLKLVASFSQRI</sequence>
<evidence type="ECO:0000313" key="2">
    <source>
        <dbReference type="EMBL" id="MBW0474697.1"/>
    </source>
</evidence>
<feature type="compositionally biased region" description="Polar residues" evidence="1">
    <location>
        <begin position="62"/>
        <end position="74"/>
    </location>
</feature>
<comment type="caution">
    <text evidence="2">The sequence shown here is derived from an EMBL/GenBank/DDBJ whole genome shotgun (WGS) entry which is preliminary data.</text>
</comment>
<feature type="compositionally biased region" description="Acidic residues" evidence="1">
    <location>
        <begin position="45"/>
        <end position="54"/>
    </location>
</feature>
<name>A0A9Q3C053_9BASI</name>
<dbReference type="AlphaFoldDB" id="A0A9Q3C053"/>
<dbReference type="Proteomes" id="UP000765509">
    <property type="component" value="Unassembled WGS sequence"/>
</dbReference>
<gene>
    <name evidence="2" type="ORF">O181_014412</name>
</gene>
<proteinExistence type="predicted"/>
<reference evidence="2" key="1">
    <citation type="submission" date="2021-03" db="EMBL/GenBank/DDBJ databases">
        <title>Draft genome sequence of rust myrtle Austropuccinia psidii MF-1, a brazilian biotype.</title>
        <authorList>
            <person name="Quecine M.C."/>
            <person name="Pachon D.M.R."/>
            <person name="Bonatelli M.L."/>
            <person name="Correr F.H."/>
            <person name="Franceschini L.M."/>
            <person name="Leite T.F."/>
            <person name="Margarido G.R.A."/>
            <person name="Almeida C.A."/>
            <person name="Ferrarezi J.A."/>
            <person name="Labate C.A."/>
        </authorList>
    </citation>
    <scope>NUCLEOTIDE SEQUENCE</scope>
    <source>
        <strain evidence="2">MF-1</strain>
    </source>
</reference>
<organism evidence="2 3">
    <name type="scientific">Austropuccinia psidii MF-1</name>
    <dbReference type="NCBI Taxonomy" id="1389203"/>
    <lineage>
        <taxon>Eukaryota</taxon>
        <taxon>Fungi</taxon>
        <taxon>Dikarya</taxon>
        <taxon>Basidiomycota</taxon>
        <taxon>Pucciniomycotina</taxon>
        <taxon>Pucciniomycetes</taxon>
        <taxon>Pucciniales</taxon>
        <taxon>Sphaerophragmiaceae</taxon>
        <taxon>Austropuccinia</taxon>
    </lineage>
</organism>